<dbReference type="EMBL" id="GL883124">
    <property type="protein sequence ID" value="EGG03477.1"/>
    <property type="molecule type" value="Genomic_DNA"/>
</dbReference>
<dbReference type="KEGG" id="mlr:MELLADRAFT_109324"/>
<organism evidence="3">
    <name type="scientific">Melampsora larici-populina (strain 98AG31 / pathotype 3-4-7)</name>
    <name type="common">Poplar leaf rust fungus</name>
    <dbReference type="NCBI Taxonomy" id="747676"/>
    <lineage>
        <taxon>Eukaryota</taxon>
        <taxon>Fungi</taxon>
        <taxon>Dikarya</taxon>
        <taxon>Basidiomycota</taxon>
        <taxon>Pucciniomycotina</taxon>
        <taxon>Pucciniomycetes</taxon>
        <taxon>Pucciniales</taxon>
        <taxon>Melampsoraceae</taxon>
        <taxon>Melampsora</taxon>
    </lineage>
</organism>
<dbReference type="GeneID" id="18923731"/>
<keyword evidence="3" id="KW-1185">Reference proteome</keyword>
<evidence type="ECO:0000256" key="1">
    <source>
        <dbReference type="SAM" id="MobiDB-lite"/>
    </source>
</evidence>
<reference evidence="3" key="1">
    <citation type="journal article" date="2011" name="Proc. Natl. Acad. Sci. U.S.A.">
        <title>Obligate biotrophy features unraveled by the genomic analysis of rust fungi.</title>
        <authorList>
            <person name="Duplessis S."/>
            <person name="Cuomo C.A."/>
            <person name="Lin Y.-C."/>
            <person name="Aerts A."/>
            <person name="Tisserant E."/>
            <person name="Veneault-Fourrey C."/>
            <person name="Joly D.L."/>
            <person name="Hacquard S."/>
            <person name="Amselem J."/>
            <person name="Cantarel B.L."/>
            <person name="Chiu R."/>
            <person name="Coutinho P.M."/>
            <person name="Feau N."/>
            <person name="Field M."/>
            <person name="Frey P."/>
            <person name="Gelhaye E."/>
            <person name="Goldberg J."/>
            <person name="Grabherr M.G."/>
            <person name="Kodira C.D."/>
            <person name="Kohler A."/>
            <person name="Kuees U."/>
            <person name="Lindquist E.A."/>
            <person name="Lucas S.M."/>
            <person name="Mago R."/>
            <person name="Mauceli E."/>
            <person name="Morin E."/>
            <person name="Murat C."/>
            <person name="Pangilinan J.L."/>
            <person name="Park R."/>
            <person name="Pearson M."/>
            <person name="Quesneville H."/>
            <person name="Rouhier N."/>
            <person name="Sakthikumar S."/>
            <person name="Salamov A.A."/>
            <person name="Schmutz J."/>
            <person name="Selles B."/>
            <person name="Shapiro H."/>
            <person name="Tanguay P."/>
            <person name="Tuskan G.A."/>
            <person name="Henrissat B."/>
            <person name="Van de Peer Y."/>
            <person name="Rouze P."/>
            <person name="Ellis J.G."/>
            <person name="Dodds P.N."/>
            <person name="Schein J.E."/>
            <person name="Zhong S."/>
            <person name="Hamelin R.C."/>
            <person name="Grigoriev I.V."/>
            <person name="Szabo L.J."/>
            <person name="Martin F."/>
        </authorList>
    </citation>
    <scope>NUCLEOTIDE SEQUENCE [LARGE SCALE GENOMIC DNA]</scope>
    <source>
        <strain evidence="3">98AG31 / pathotype 3-4-7</strain>
    </source>
</reference>
<gene>
    <name evidence="2" type="ORF">MELLADRAFT_109324</name>
</gene>
<name>F4RW35_MELLP</name>
<dbReference type="OrthoDB" id="3010994at2759"/>
<evidence type="ECO:0000313" key="2">
    <source>
        <dbReference type="EMBL" id="EGG03477.1"/>
    </source>
</evidence>
<protein>
    <submittedName>
        <fullName evidence="2">Uncharacterized protein</fullName>
    </submittedName>
</protein>
<dbReference type="Proteomes" id="UP000001072">
    <property type="component" value="Unassembled WGS sequence"/>
</dbReference>
<dbReference type="HOGENOM" id="CLU_877384_0_0_1"/>
<dbReference type="InParanoid" id="F4RW35"/>
<sequence>MPSLDQINEEIIRFTENSAAIPLGTTSDEIYKKFAEAPYLPPEYQEEGMWYAANCKLDALFGVREGSLNFRKGPYGLDLVVKWLNKARKHEMWDSEADKAKKLIKPPGWDSASDQIVKIKMERILSHLKELSGEPPASESKGVKRRVVSTPDVDQDVSISQLVQPPAKRSQPLEIHVISSDDEEPAKEPKGSSTLKSKKNKPTQVESDSKRGYISSVSELLKMCPMSTPSKPCDRCKIEELIRRKDFWCHCGASKKTLHGGRTEAAQEHWKTATCIKKTAELRSTKVLTSFFTAVPADPATVPQDPIPAQPAQSAAL</sequence>
<accession>F4RW35</accession>
<dbReference type="RefSeq" id="XP_007413271.1">
    <property type="nucleotide sequence ID" value="XM_007413209.1"/>
</dbReference>
<evidence type="ECO:0000313" key="3">
    <source>
        <dbReference type="Proteomes" id="UP000001072"/>
    </source>
</evidence>
<feature type="region of interest" description="Disordered" evidence="1">
    <location>
        <begin position="130"/>
        <end position="212"/>
    </location>
</feature>
<dbReference type="AlphaFoldDB" id="F4RW35"/>
<proteinExistence type="predicted"/>
<dbReference type="VEuPathDB" id="FungiDB:MELLADRAFT_109324"/>